<protein>
    <recommendedName>
        <fullName evidence="3">Secreted protein</fullName>
    </recommendedName>
</protein>
<organism evidence="1 2">
    <name type="scientific">Eruca vesicaria subsp. sativa</name>
    <name type="common">Garden rocket</name>
    <name type="synonym">Eruca sativa</name>
    <dbReference type="NCBI Taxonomy" id="29727"/>
    <lineage>
        <taxon>Eukaryota</taxon>
        <taxon>Viridiplantae</taxon>
        <taxon>Streptophyta</taxon>
        <taxon>Embryophyta</taxon>
        <taxon>Tracheophyta</taxon>
        <taxon>Spermatophyta</taxon>
        <taxon>Magnoliopsida</taxon>
        <taxon>eudicotyledons</taxon>
        <taxon>Gunneridae</taxon>
        <taxon>Pentapetalae</taxon>
        <taxon>rosids</taxon>
        <taxon>malvids</taxon>
        <taxon>Brassicales</taxon>
        <taxon>Brassicaceae</taxon>
        <taxon>Brassiceae</taxon>
        <taxon>Eruca</taxon>
    </lineage>
</organism>
<dbReference type="EMBL" id="CAKOAT010066155">
    <property type="protein sequence ID" value="CAH8306613.1"/>
    <property type="molecule type" value="Genomic_DNA"/>
</dbReference>
<comment type="caution">
    <text evidence="1">The sequence shown here is derived from an EMBL/GenBank/DDBJ whole genome shotgun (WGS) entry which is preliminary data.</text>
</comment>
<evidence type="ECO:0000313" key="1">
    <source>
        <dbReference type="EMBL" id="CAH8306613.1"/>
    </source>
</evidence>
<evidence type="ECO:0000313" key="2">
    <source>
        <dbReference type="Proteomes" id="UP001642260"/>
    </source>
</evidence>
<gene>
    <name evidence="1" type="ORF">ERUC_LOCUS4678</name>
</gene>
<proteinExistence type="predicted"/>
<reference evidence="1 2" key="1">
    <citation type="submission" date="2022-03" db="EMBL/GenBank/DDBJ databases">
        <authorList>
            <person name="Macdonald S."/>
            <person name="Ahmed S."/>
            <person name="Newling K."/>
        </authorList>
    </citation>
    <scope>NUCLEOTIDE SEQUENCE [LARGE SCALE GENOMIC DNA]</scope>
</reference>
<sequence length="134" mass="15076">MFRALNLTLSALASRWTKDGVMVLASTHCLSLYVQQSKCCWCLPMKSKKNMCYTDNSHVITDRDGRRVRTNNYRCGGSSFGKLLLFEWGNTAHSIPALEPCEASGNSFSCTCIVWRRPALVCDVRSYRLLPSPC</sequence>
<evidence type="ECO:0008006" key="3">
    <source>
        <dbReference type="Google" id="ProtNLM"/>
    </source>
</evidence>
<dbReference type="AlphaFoldDB" id="A0ABC8J039"/>
<accession>A0ABC8J039</accession>
<name>A0ABC8J039_ERUVS</name>
<dbReference type="Proteomes" id="UP001642260">
    <property type="component" value="Unassembled WGS sequence"/>
</dbReference>
<keyword evidence="2" id="KW-1185">Reference proteome</keyword>